<gene>
    <name evidence="1" type="ORF">METZ01_LOCUS411097</name>
</gene>
<evidence type="ECO:0008006" key="2">
    <source>
        <dbReference type="Google" id="ProtNLM"/>
    </source>
</evidence>
<organism evidence="1">
    <name type="scientific">marine metagenome</name>
    <dbReference type="NCBI Taxonomy" id="408172"/>
    <lineage>
        <taxon>unclassified sequences</taxon>
        <taxon>metagenomes</taxon>
        <taxon>ecological metagenomes</taxon>
    </lineage>
</organism>
<dbReference type="InterPro" id="IPR013783">
    <property type="entry name" value="Ig-like_fold"/>
</dbReference>
<dbReference type="AlphaFoldDB" id="A0A382WHG8"/>
<dbReference type="Pfam" id="PF22352">
    <property type="entry name" value="K319L-like_PKD"/>
    <property type="match status" value="1"/>
</dbReference>
<dbReference type="Gene3D" id="2.60.40.10">
    <property type="entry name" value="Immunoglobulins"/>
    <property type="match status" value="1"/>
</dbReference>
<feature type="non-terminal residue" evidence="1">
    <location>
        <position position="274"/>
    </location>
</feature>
<evidence type="ECO:0000313" key="1">
    <source>
        <dbReference type="EMBL" id="SVD58243.1"/>
    </source>
</evidence>
<reference evidence="1" key="1">
    <citation type="submission" date="2018-05" db="EMBL/GenBank/DDBJ databases">
        <authorList>
            <person name="Lanie J.A."/>
            <person name="Ng W.-L."/>
            <person name="Kazmierczak K.M."/>
            <person name="Andrzejewski T.M."/>
            <person name="Davidsen T.M."/>
            <person name="Wayne K.J."/>
            <person name="Tettelin H."/>
            <person name="Glass J.I."/>
            <person name="Rusch D."/>
            <person name="Podicherti R."/>
            <person name="Tsui H.-C.T."/>
            <person name="Winkler M.E."/>
        </authorList>
    </citation>
    <scope>NUCLEOTIDE SEQUENCE</scope>
</reference>
<accession>A0A382WHG8</accession>
<dbReference type="EMBL" id="UINC01159900">
    <property type="protein sequence ID" value="SVD58243.1"/>
    <property type="molecule type" value="Genomic_DNA"/>
</dbReference>
<proteinExistence type="predicted"/>
<name>A0A382WHG8_9ZZZZ</name>
<sequence length="274" mass="29188">MVAPETVVTLNGSGSYDPNGNIIAYEWTQTGGTVVTLLDEEAEITAFTAPSTNGDLVFKLTVYDNDLNAAIDEITISVGYGTPIQDIQCPSDLSQGTYCYETSMAGDEVSTYGVVTHVLAAGHSSEGNFFLQQPGVDECAGIYIRDFDIVPNVGDELTLTGTVNEYYSFTQIIDVTSSSSSPTGNSITPLAITTATLGIDCSLEGEELEGMLVKVNNVTVEDIDEFGNVQINDGSGPTLMDDYYFDGGWSTPSGTYASIIGVVGYSYSEFKIYP</sequence>
<protein>
    <recommendedName>
        <fullName evidence="2">PKD/Chitinase domain-containing protein</fullName>
    </recommendedName>
</protein>